<evidence type="ECO:0000313" key="4">
    <source>
        <dbReference type="EMBL" id="NDS67616.1"/>
    </source>
</evidence>
<protein>
    <submittedName>
        <fullName evidence="4">Amidohydrolase family protein</fullName>
    </submittedName>
</protein>
<accession>A0A0B6D2W8</accession>
<comment type="similarity">
    <text evidence="1">Belongs to the metallo-dependent hydrolases superfamily.</text>
</comment>
<proteinExistence type="inferred from homology"/>
<evidence type="ECO:0000313" key="3">
    <source>
        <dbReference type="EMBL" id="NDR88174.1"/>
    </source>
</evidence>
<dbReference type="RefSeq" id="WP_003015719.1">
    <property type="nucleotide sequence ID" value="NZ_AP023459.1"/>
</dbReference>
<sequence>MNIVDSHIHFWDITNGYNDWVKDTNLPKLVTPENLEASAFVHIEAHSEKFDPLCEYNWLKSKFNNSNIKVVAFVDFTLEISQFEKKIIYLSEHNNIVGIRQIMSKTYKSKYSPFEKCIPKDLEQKLKILREHKLIFEAQMYPEQFLPLLEKINNSGVKMVVEHFGLPLFGRNNNLAEWQRFIKECSQNTNWNLKLSGFDLNNQMSNVKKALDFVFENISFHQLCYGSNFPVSNHDDYNFWQKFLYKYIDNDEISKHVFKNVARRIYFKEG</sequence>
<reference evidence="4" key="1">
    <citation type="submission" date="2019-08" db="EMBL/GenBank/DDBJ databases">
        <authorList>
            <person name="Busch A."/>
        </authorList>
    </citation>
    <scope>NUCLEOTIDE SEQUENCE</scope>
    <source>
        <strain evidence="4">15T0085</strain>
        <strain evidence="3">17T1429</strain>
    </source>
</reference>
<dbReference type="eggNOG" id="COG3618">
    <property type="taxonomic scope" value="Bacteria"/>
</dbReference>
<dbReference type="EMBL" id="JAAGJP010000001">
    <property type="protein sequence ID" value="NDS67616.1"/>
    <property type="molecule type" value="Genomic_DNA"/>
</dbReference>
<gene>
    <name evidence="4" type="ORF">FWI86_00310</name>
    <name evidence="3" type="ORF">FWJ04_00115</name>
</gene>
<dbReference type="Gene3D" id="3.20.20.140">
    <property type="entry name" value="Metal-dependent hydrolases"/>
    <property type="match status" value="1"/>
</dbReference>
<dbReference type="EMBL" id="JAAGKH010000001">
    <property type="protein sequence ID" value="NDR88174.1"/>
    <property type="molecule type" value="Genomic_DNA"/>
</dbReference>
<dbReference type="Pfam" id="PF04909">
    <property type="entry name" value="Amidohydro_2"/>
    <property type="match status" value="1"/>
</dbReference>
<name>A0A0B6D2W8_FRATU</name>
<dbReference type="InterPro" id="IPR052350">
    <property type="entry name" value="Metallo-dep_Lactonases"/>
</dbReference>
<dbReference type="SUPFAM" id="SSF51556">
    <property type="entry name" value="Metallo-dependent hydrolases"/>
    <property type="match status" value="1"/>
</dbReference>
<keyword evidence="4" id="KW-0378">Hydrolase</keyword>
<dbReference type="GO" id="GO:0016787">
    <property type="term" value="F:hydrolase activity"/>
    <property type="evidence" value="ECO:0007669"/>
    <property type="project" value="UniProtKB-KW"/>
</dbReference>
<dbReference type="PANTHER" id="PTHR43569:SF2">
    <property type="entry name" value="AMIDOHYDROLASE-RELATED DOMAIN-CONTAINING PROTEIN"/>
    <property type="match status" value="1"/>
</dbReference>
<evidence type="ECO:0000259" key="2">
    <source>
        <dbReference type="Pfam" id="PF04909"/>
    </source>
</evidence>
<organism evidence="4">
    <name type="scientific">Francisella tularensis subsp. holarctica</name>
    <dbReference type="NCBI Taxonomy" id="119857"/>
    <lineage>
        <taxon>Bacteria</taxon>
        <taxon>Pseudomonadati</taxon>
        <taxon>Pseudomonadota</taxon>
        <taxon>Gammaproteobacteria</taxon>
        <taxon>Thiotrichales</taxon>
        <taxon>Francisellaceae</taxon>
        <taxon>Francisella</taxon>
    </lineage>
</organism>
<feature type="domain" description="Amidohydrolase-related" evidence="2">
    <location>
        <begin position="4"/>
        <end position="267"/>
    </location>
</feature>
<evidence type="ECO:0000256" key="1">
    <source>
        <dbReference type="ARBA" id="ARBA00038310"/>
    </source>
</evidence>
<dbReference type="OMA" id="KAVHIEC"/>
<dbReference type="KEGG" id="ftc:DA46_1868"/>
<reference evidence="4" key="2">
    <citation type="submission" date="2020-02" db="EMBL/GenBank/DDBJ databases">
        <title>Using affinity propagation clustering for identifying bacterial clades and subclades with whole-genome sequences of Francisella tularensis.</title>
        <authorList>
            <person name="Homeier-Bachmann T."/>
            <person name="Abdel-Glil M.Y."/>
            <person name="Hackbart A."/>
            <person name="Hotzel H."/>
            <person name="Tomaso H."/>
        </authorList>
    </citation>
    <scope>NUCLEOTIDE SEQUENCE</scope>
    <source>
        <strain evidence="4">15T0085</strain>
        <strain evidence="3">17T1429</strain>
    </source>
</reference>
<dbReference type="AlphaFoldDB" id="A0A0B6D2W8"/>
<dbReference type="InterPro" id="IPR006680">
    <property type="entry name" value="Amidohydro-rel"/>
</dbReference>
<dbReference type="PANTHER" id="PTHR43569">
    <property type="entry name" value="AMIDOHYDROLASE"/>
    <property type="match status" value="1"/>
</dbReference>
<comment type="caution">
    <text evidence="4">The sequence shown here is derived from an EMBL/GenBank/DDBJ whole genome shotgun (WGS) entry which is preliminary data.</text>
</comment>
<dbReference type="KEGG" id="ftv:CH67_1275"/>
<dbReference type="InterPro" id="IPR032466">
    <property type="entry name" value="Metal_Hydrolase"/>
</dbReference>
<dbReference type="HOGENOM" id="CLU_1025858_0_0_6"/>